<evidence type="ECO:0000256" key="7">
    <source>
        <dbReference type="SAM" id="Phobius"/>
    </source>
</evidence>
<reference evidence="10" key="1">
    <citation type="submission" date="2025-08" db="UniProtKB">
        <authorList>
            <consortium name="RefSeq"/>
        </authorList>
    </citation>
    <scope>IDENTIFICATION</scope>
    <source>
        <strain evidence="10">14028-0561.14</strain>
        <tissue evidence="10">Whole fly</tissue>
    </source>
</reference>
<dbReference type="SMART" id="SM00382">
    <property type="entry name" value="AAA"/>
    <property type="match status" value="2"/>
</dbReference>
<keyword evidence="5 7" id="KW-1133">Transmembrane helix</keyword>
<feature type="transmembrane region" description="Helical" evidence="7">
    <location>
        <begin position="1073"/>
        <end position="1093"/>
    </location>
</feature>
<feature type="transmembrane region" description="Helical" evidence="7">
    <location>
        <begin position="460"/>
        <end position="481"/>
    </location>
</feature>
<evidence type="ECO:0000256" key="1">
    <source>
        <dbReference type="ARBA" id="ARBA00004141"/>
    </source>
</evidence>
<feature type="transmembrane region" description="Helical" evidence="7">
    <location>
        <begin position="1114"/>
        <end position="1142"/>
    </location>
</feature>
<dbReference type="Pfam" id="PF00005">
    <property type="entry name" value="ABC_tran"/>
    <property type="match status" value="2"/>
</dbReference>
<keyword evidence="2 7" id="KW-0812">Transmembrane</keyword>
<keyword evidence="6 7" id="KW-0472">Membrane</keyword>
<dbReference type="GO" id="GO:0140359">
    <property type="term" value="F:ABC-type transporter activity"/>
    <property type="evidence" value="ECO:0007669"/>
    <property type="project" value="InterPro"/>
</dbReference>
<dbReference type="OrthoDB" id="6512918at2759"/>
<dbReference type="SUPFAM" id="SSF52540">
    <property type="entry name" value="P-loop containing nucleoside triphosphate hydrolases"/>
    <property type="match status" value="2"/>
</dbReference>
<dbReference type="Proteomes" id="UP001652661">
    <property type="component" value="Chromosome 3L"/>
</dbReference>
<dbReference type="GeneID" id="108071864"/>
<keyword evidence="3" id="KW-0547">Nucleotide-binding</keyword>
<dbReference type="PANTHER" id="PTHR19229">
    <property type="entry name" value="ATP-BINDING CASSETTE TRANSPORTER SUBFAMILY A ABCA"/>
    <property type="match status" value="1"/>
</dbReference>
<keyword evidence="9" id="KW-1185">Reference proteome</keyword>
<dbReference type="PROSITE" id="PS00211">
    <property type="entry name" value="ABC_TRANSPORTER_1"/>
    <property type="match status" value="1"/>
</dbReference>
<evidence type="ECO:0000256" key="6">
    <source>
        <dbReference type="ARBA" id="ARBA00023136"/>
    </source>
</evidence>
<evidence type="ECO:0000256" key="5">
    <source>
        <dbReference type="ARBA" id="ARBA00022989"/>
    </source>
</evidence>
<feature type="domain" description="ABC transporter" evidence="8">
    <location>
        <begin position="534"/>
        <end position="764"/>
    </location>
</feature>
<keyword evidence="4" id="KW-0067">ATP-binding</keyword>
<dbReference type="GO" id="GO:0005319">
    <property type="term" value="F:lipid transporter activity"/>
    <property type="evidence" value="ECO:0007669"/>
    <property type="project" value="TreeGrafter"/>
</dbReference>
<accession>A0A6P4I6I4</accession>
<sequence length="1723" mass="195058">MSSGKRISESEIYAVPDSEKLKLLLWKNWLLQRNQLTQVVVALVVPMVFICLLVVLRIFVKPDSMPASSYDPVPIDNLFLYSKSLSAGNRLYHANGTLNIPKPFLCYTPETPANTAIANKAAYLLFLNGTRPYESAQKMEHDLVEHNFIAGIEFGDNDGGAMNPKYPLNFSYSLRFPSELRTMPGQIIETWHTTELFPRYDMTGPRNEKDPDGGVPDGYLREGFLPLQHALTLSWLSLASSQDPAEFPQVELQRFPYREYIYDPLLRGMRLLLPFMIVLCFMYPCSVVTKDVAAEKELQLKETMKLIGVGNALHWIAWFVKSYLMLMAVVQIIIVLFKVNFYHSVSILTYSEWIPIMLFLHTYVIASICFCFMLAVLFSTSSTASAVTCILWFITYIPYSYAFNYYETLSLAGKLLIALFFSNSALGFGFHIIMNFEGTGMGTNWKNMFESATADDDLNLFYLIITLTMSALIYLGICLYVEQVFPGKYGIGRKWNFLFTRKFWFGSRSQSGNARRKRGGAEEVGCQRKREVGIQFINLQKTYGKFRAVKGLNLKMFRDEITVLLGHNGAGKTTTLSMLTGTVPPTAGTALVNGYDIRTQLEEARESLGICPQHNVLFMKMSVRDHIIFFSKLKGVRGKEWVNREVSKYVGILGLEAKSLVTAERLSGGMKRKLSLCCAMCGSSQVVLCDEPSSGIDAAGRKSLWELLQAEKKGRTVLLTTHYMDEADVLGDRIAILSAGRLQCHGSSFYLKKRYGTGYQLVCTMLSDCNVDAVTQLINRHLPYLKPERELGTELAYRLPHNETKKFSALLADLDENYVKLKLSGYGLSVATLEDVFMEVNSENQQQRRSQGGQEDKRASPDFQSLVFDTRTRENSCFVRYLMCFQALMLKKIQVSFHNYWLTLIQIFLPVVILVLTTFNSRAGRIYYELPAMQISPLQYRSSYVLLEDNSLMSALARAYVKHIEMYKNRTELLTTDGVGFEKYILGLDENWNHRLDYSFIAGATLDTKKCIVWLNNKAMHTAPLTLNLLHNAIARTYLGEEAGTYVTNKPLPYSEDTRIQRVDKGQGFGSEFAMNLTLCMCFVTAFCAIPIIRERETRAKLLQFLSGVDAFSYWITMFLWDFLIFMLSALMAIFTICAFQVSGYSTFVDLGRYYALLLIFGLGALSISYVLAGCFTDAATGFIRIAIFNVITGNALYMLYVILSLEVINLKNIAEKITWYFRIFPHFSLASAACHLHVADSIRQACDAPIVQRLPEHLRCKRMPHCCNLPSYFGWKHPGILPEITYTLAVGIFFFVFLIIHDSKLFEAIHNALRKLCKTKKKRTGGGASAENQDIIEERRFVREMISSKRKDIPLLVDNIRKQYKNKLAVQGVSFHVANAECFGLLGINGAGKTSVFKMLTGDTEITSGDAYVDGLSVSTQMSKVRHKIGYCPQFDALFEDLTGRQNLRIYCLFRGVQCRFVSEISMTLALAFGFQKHLDKQTKNYSGGNKRKLSTAIAILGNPSVVFLDEPTSGMDPGARRHLWKIIGLIRTAGKSLVLTSHSMDECEALCTRLTITVDGEFKCIGSTQGLKNQYAKGLFLKIKVKPQKKAFQRIVQTSSSTSETVRLNGEVNENSAKVDQVIQLTPEKGFSDRIKIVHNFVLKYISEAELKDEYNGLLTYYIPQTQMLSQVFSLIESNQRRLYIEDYLITQTRLEEIFLDFALNSANREADVSKKKRCRC</sequence>
<comment type="subcellular location">
    <subcellularLocation>
        <location evidence="1">Membrane</location>
        <topology evidence="1">Multi-pass membrane protein</topology>
    </subcellularLocation>
</comment>
<dbReference type="RefSeq" id="XP_017018281.2">
    <property type="nucleotide sequence ID" value="XM_017162792.3"/>
</dbReference>
<evidence type="ECO:0000313" key="9">
    <source>
        <dbReference type="Proteomes" id="UP001652661"/>
    </source>
</evidence>
<dbReference type="Pfam" id="PF12698">
    <property type="entry name" value="ABC2_membrane_3"/>
    <property type="match status" value="2"/>
</dbReference>
<feature type="transmembrane region" description="Helical" evidence="7">
    <location>
        <begin position="384"/>
        <end position="403"/>
    </location>
</feature>
<dbReference type="InterPro" id="IPR013525">
    <property type="entry name" value="ABC2_TM"/>
</dbReference>
<dbReference type="Pfam" id="PF23321">
    <property type="entry name" value="R1_ABCA1"/>
    <property type="match status" value="1"/>
</dbReference>
<dbReference type="InterPro" id="IPR026082">
    <property type="entry name" value="ABCA"/>
</dbReference>
<feature type="transmembrane region" description="Helical" evidence="7">
    <location>
        <begin position="315"/>
        <end position="337"/>
    </location>
</feature>
<evidence type="ECO:0000313" key="10">
    <source>
        <dbReference type="RefSeq" id="XP_017018281.2"/>
    </source>
</evidence>
<evidence type="ECO:0000256" key="4">
    <source>
        <dbReference type="ARBA" id="ARBA00022840"/>
    </source>
</evidence>
<dbReference type="GO" id="GO:0016020">
    <property type="term" value="C:membrane"/>
    <property type="evidence" value="ECO:0007669"/>
    <property type="project" value="UniProtKB-SubCell"/>
</dbReference>
<feature type="domain" description="ABC transporter" evidence="8">
    <location>
        <begin position="1356"/>
        <end position="1586"/>
    </location>
</feature>
<dbReference type="PROSITE" id="PS50893">
    <property type="entry name" value="ABC_TRANSPORTER_2"/>
    <property type="match status" value="2"/>
</dbReference>
<dbReference type="InterPro" id="IPR003593">
    <property type="entry name" value="AAA+_ATPase"/>
</dbReference>
<feature type="transmembrane region" description="Helical" evidence="7">
    <location>
        <begin position="415"/>
        <end position="434"/>
    </location>
</feature>
<dbReference type="GO" id="GO:0005524">
    <property type="term" value="F:ATP binding"/>
    <property type="evidence" value="ECO:0007669"/>
    <property type="project" value="UniProtKB-KW"/>
</dbReference>
<feature type="transmembrane region" description="Helical" evidence="7">
    <location>
        <begin position="1154"/>
        <end position="1176"/>
    </location>
</feature>
<feature type="transmembrane region" description="Helical" evidence="7">
    <location>
        <begin position="271"/>
        <end position="289"/>
    </location>
</feature>
<evidence type="ECO:0000259" key="8">
    <source>
        <dbReference type="PROSITE" id="PS50893"/>
    </source>
</evidence>
<feature type="transmembrane region" description="Helical" evidence="7">
    <location>
        <begin position="358"/>
        <end position="378"/>
    </location>
</feature>
<dbReference type="PANTHER" id="PTHR19229:SF250">
    <property type="entry name" value="ABC TRANSPORTER DOMAIN-CONTAINING PROTEIN-RELATED"/>
    <property type="match status" value="1"/>
</dbReference>
<dbReference type="InterPro" id="IPR003439">
    <property type="entry name" value="ABC_transporter-like_ATP-bd"/>
</dbReference>
<dbReference type="InterPro" id="IPR056264">
    <property type="entry name" value="R2_ABCA1-4-like"/>
</dbReference>
<feature type="transmembrane region" description="Helical" evidence="7">
    <location>
        <begin position="1183"/>
        <end position="1204"/>
    </location>
</feature>
<gene>
    <name evidence="10" type="primary">LOC108071864</name>
</gene>
<feature type="transmembrane region" description="Helical" evidence="7">
    <location>
        <begin position="1281"/>
        <end position="1301"/>
    </location>
</feature>
<dbReference type="InterPro" id="IPR027417">
    <property type="entry name" value="P-loop_NTPase"/>
</dbReference>
<evidence type="ECO:0000256" key="3">
    <source>
        <dbReference type="ARBA" id="ARBA00022741"/>
    </source>
</evidence>
<dbReference type="CDD" id="cd03263">
    <property type="entry name" value="ABC_subfamily_A"/>
    <property type="match status" value="2"/>
</dbReference>
<protein>
    <submittedName>
        <fullName evidence="10">Phospholipid-transporting ATPase ABCA3</fullName>
    </submittedName>
</protein>
<dbReference type="Gene3D" id="3.40.50.300">
    <property type="entry name" value="P-loop containing nucleotide triphosphate hydrolases"/>
    <property type="match status" value="2"/>
</dbReference>
<proteinExistence type="predicted"/>
<dbReference type="GO" id="GO:0016887">
    <property type="term" value="F:ATP hydrolysis activity"/>
    <property type="evidence" value="ECO:0007669"/>
    <property type="project" value="InterPro"/>
</dbReference>
<dbReference type="InterPro" id="IPR017871">
    <property type="entry name" value="ABC_transporter-like_CS"/>
</dbReference>
<feature type="transmembrane region" description="Helical" evidence="7">
    <location>
        <begin position="36"/>
        <end position="60"/>
    </location>
</feature>
<feature type="transmembrane region" description="Helical" evidence="7">
    <location>
        <begin position="899"/>
        <end position="919"/>
    </location>
</feature>
<name>A0A6P4I6I4_DROKI</name>
<evidence type="ECO:0000256" key="2">
    <source>
        <dbReference type="ARBA" id="ARBA00022692"/>
    </source>
</evidence>
<organism evidence="9 10">
    <name type="scientific">Drosophila kikkawai</name>
    <name type="common">Fruit fly</name>
    <dbReference type="NCBI Taxonomy" id="30033"/>
    <lineage>
        <taxon>Eukaryota</taxon>
        <taxon>Metazoa</taxon>
        <taxon>Ecdysozoa</taxon>
        <taxon>Arthropoda</taxon>
        <taxon>Hexapoda</taxon>
        <taxon>Insecta</taxon>
        <taxon>Pterygota</taxon>
        <taxon>Neoptera</taxon>
        <taxon>Endopterygota</taxon>
        <taxon>Diptera</taxon>
        <taxon>Brachycera</taxon>
        <taxon>Muscomorpha</taxon>
        <taxon>Ephydroidea</taxon>
        <taxon>Drosophilidae</taxon>
        <taxon>Drosophila</taxon>
        <taxon>Sophophora</taxon>
    </lineage>
</organism>